<reference evidence="1 2" key="1">
    <citation type="journal article" date="2018" name="Front. Microbiol.">
        <title>Phylogeny of Vibrio vulnificus from the Analysis of the Core-Genome: Implications for Intra-Species Taxonomy.</title>
        <authorList>
            <person name="Roig F.J."/>
            <person name="Gonzalez-Candelas F."/>
            <person name="Sanjuan E."/>
            <person name="Fouz B."/>
            <person name="Feil E.J."/>
            <person name="Llorens C."/>
            <person name="Baker-Austin C."/>
            <person name="Oliver J.D."/>
            <person name="Danin-Poleg Y."/>
            <person name="Gibas C.J."/>
            <person name="Kashi Y."/>
            <person name="Gulig P.A."/>
            <person name="Morrison S.S."/>
            <person name="Amaro C."/>
        </authorList>
    </citation>
    <scope>NUCLEOTIDE SEQUENCE [LARGE SCALE GENOMIC DNA]</scope>
    <source>
        <strain evidence="1 2">CECT4608</strain>
    </source>
</reference>
<gene>
    <name evidence="1" type="ORF">CRN52_23170</name>
</gene>
<evidence type="ECO:0000313" key="2">
    <source>
        <dbReference type="Proteomes" id="UP000237466"/>
    </source>
</evidence>
<accession>A0A2S3QVJ0</accession>
<dbReference type="InterPro" id="IPR009267">
    <property type="entry name" value="NTP_transf_6"/>
</dbReference>
<dbReference type="AlphaFoldDB" id="A0A2S3QVJ0"/>
<sequence length="180" mass="20857">MCKKMDKLIALIREDRMRTEALGHVAEFSLPQCYIAAGFVRNLVWDSLHGFVTPLNDVDVIYFDPTESNPDAYLQYEAHLKARMPQFNWQVRNQAKMHLRNGDEPYQSAVDAMRYWPEKETAVAVRQVAADHYECVSAFGLESLFRGHITHNPKRCLATFEHRVTSKGWVSRWPKLVVMS</sequence>
<dbReference type="EMBL" id="PDGH01000146">
    <property type="protein sequence ID" value="POB41893.1"/>
    <property type="molecule type" value="Genomic_DNA"/>
</dbReference>
<dbReference type="PANTHER" id="PTHR39166:SF1">
    <property type="entry name" value="BLL1166 PROTEIN"/>
    <property type="match status" value="1"/>
</dbReference>
<dbReference type="PANTHER" id="PTHR39166">
    <property type="entry name" value="BLL1166 PROTEIN"/>
    <property type="match status" value="1"/>
</dbReference>
<protein>
    <submittedName>
        <fullName evidence="1">Nitrate reductase</fullName>
    </submittedName>
</protein>
<organism evidence="1 2">
    <name type="scientific">Vibrio vulnificus</name>
    <dbReference type="NCBI Taxonomy" id="672"/>
    <lineage>
        <taxon>Bacteria</taxon>
        <taxon>Pseudomonadati</taxon>
        <taxon>Pseudomonadota</taxon>
        <taxon>Gammaproteobacteria</taxon>
        <taxon>Vibrionales</taxon>
        <taxon>Vibrionaceae</taxon>
        <taxon>Vibrio</taxon>
    </lineage>
</organism>
<dbReference type="Pfam" id="PF06042">
    <property type="entry name" value="NTP_transf_6"/>
    <property type="match status" value="1"/>
</dbReference>
<evidence type="ECO:0000313" key="1">
    <source>
        <dbReference type="EMBL" id="POB41893.1"/>
    </source>
</evidence>
<dbReference type="Proteomes" id="UP000237466">
    <property type="component" value="Unassembled WGS sequence"/>
</dbReference>
<comment type="caution">
    <text evidence="1">The sequence shown here is derived from an EMBL/GenBank/DDBJ whole genome shotgun (WGS) entry which is preliminary data.</text>
</comment>
<proteinExistence type="predicted"/>
<name>A0A2S3QVJ0_VIBVL</name>